<reference evidence="1 2" key="1">
    <citation type="submission" date="2017-10" db="EMBL/GenBank/DDBJ databases">
        <title>Integration of genomic and chemical information greatly accelerates assignment of the full stereostructure of myelolactone, a potent inhibitor of myeloma from a marine-derived Micromonospora.</title>
        <authorList>
            <person name="Kim M.C."/>
            <person name="Machado H."/>
            <person name="Jensen P.R."/>
            <person name="Fenical W."/>
        </authorList>
    </citation>
    <scope>NUCLEOTIDE SEQUENCE [LARGE SCALE GENOMIC DNA]</scope>
    <source>
        <strain evidence="1 2">CNY-010</strain>
    </source>
</reference>
<proteinExistence type="predicted"/>
<dbReference type="Proteomes" id="UP000267804">
    <property type="component" value="Chromosome"/>
</dbReference>
<sequence length="148" mass="15941">MATGDGWTSRLLTGLAQHIHAAGVAVWRPTGGYQPTETGIVVRGIPSSPDRIITLAPYPVTTTPGVADVTQGVQLRLRGTTDPRVVEDLGDALFDLLDSATRLVWSGIPVVHVHRQSYAALGADGNGRWEASHNYYVDAMRQTPNRTI</sequence>
<dbReference type="EMBL" id="CP024087">
    <property type="protein sequence ID" value="AYF30608.1"/>
    <property type="molecule type" value="Genomic_DNA"/>
</dbReference>
<protein>
    <recommendedName>
        <fullName evidence="3">Tail terminator</fullName>
    </recommendedName>
</protein>
<dbReference type="Pfam" id="PF12691">
    <property type="entry name" value="Phage_tail_terminator_6"/>
    <property type="match status" value="1"/>
</dbReference>
<accession>A0A386WSJ1</accession>
<evidence type="ECO:0000313" key="1">
    <source>
        <dbReference type="EMBL" id="AYF30608.1"/>
    </source>
</evidence>
<dbReference type="RefSeq" id="WP_120572314.1">
    <property type="nucleotide sequence ID" value="NZ_CP024087.1"/>
</dbReference>
<gene>
    <name evidence="1" type="ORF">CSH63_24820</name>
</gene>
<dbReference type="InterPro" id="IPR024411">
    <property type="entry name" value="Tail_terminator_phage"/>
</dbReference>
<name>A0A386WSJ1_9ACTN</name>
<evidence type="ECO:0000313" key="2">
    <source>
        <dbReference type="Proteomes" id="UP000267804"/>
    </source>
</evidence>
<evidence type="ECO:0008006" key="3">
    <source>
        <dbReference type="Google" id="ProtNLM"/>
    </source>
</evidence>
<organism evidence="1 2">
    <name type="scientific">Micromonospora tulbaghiae</name>
    <dbReference type="NCBI Taxonomy" id="479978"/>
    <lineage>
        <taxon>Bacteria</taxon>
        <taxon>Bacillati</taxon>
        <taxon>Actinomycetota</taxon>
        <taxon>Actinomycetes</taxon>
        <taxon>Micromonosporales</taxon>
        <taxon>Micromonosporaceae</taxon>
        <taxon>Micromonospora</taxon>
    </lineage>
</organism>
<dbReference type="KEGG" id="mtua:CSH63_24820"/>
<dbReference type="AlphaFoldDB" id="A0A386WSJ1"/>